<dbReference type="PANTHER" id="PTHR36172:SF1">
    <property type="entry name" value="RESOLVASE-RELATED"/>
    <property type="match status" value="1"/>
</dbReference>
<dbReference type="EMBL" id="BLAL01000160">
    <property type="protein sequence ID" value="GES86335.1"/>
    <property type="molecule type" value="Genomic_DNA"/>
</dbReference>
<protein>
    <submittedName>
        <fullName evidence="2">IS200/IS605 family element transposase accessory protein TnpB</fullName>
    </submittedName>
</protein>
<proteinExistence type="predicted"/>
<dbReference type="AlphaFoldDB" id="A0A2Z6RTA7"/>
<comment type="caution">
    <text evidence="1">The sequence shown here is derived from an EMBL/GenBank/DDBJ whole genome shotgun (WGS) entry which is preliminary data.</text>
</comment>
<organism evidence="1 3">
    <name type="scientific">Rhizophagus clarus</name>
    <dbReference type="NCBI Taxonomy" id="94130"/>
    <lineage>
        <taxon>Eukaryota</taxon>
        <taxon>Fungi</taxon>
        <taxon>Fungi incertae sedis</taxon>
        <taxon>Mucoromycota</taxon>
        <taxon>Glomeromycotina</taxon>
        <taxon>Glomeromycetes</taxon>
        <taxon>Glomerales</taxon>
        <taxon>Glomeraceae</taxon>
        <taxon>Rhizophagus</taxon>
    </lineage>
</organism>
<reference evidence="2" key="2">
    <citation type="submission" date="2019-10" db="EMBL/GenBank/DDBJ databases">
        <title>Conservation and host-specific expression of non-tandemly repeated heterogenous ribosome RNA gene in arbuscular mycorrhizal fungi.</title>
        <authorList>
            <person name="Maeda T."/>
            <person name="Kobayashi Y."/>
            <person name="Nakagawa T."/>
            <person name="Ezawa T."/>
            <person name="Yamaguchi K."/>
            <person name="Bino T."/>
            <person name="Nishimoto Y."/>
            <person name="Shigenobu S."/>
            <person name="Kawaguchi M."/>
        </authorList>
    </citation>
    <scope>NUCLEOTIDE SEQUENCE</scope>
    <source>
        <strain evidence="2">HR1</strain>
    </source>
</reference>
<name>A0A2Z6RTA7_9GLOM</name>
<dbReference type="Proteomes" id="UP000247702">
    <property type="component" value="Unassembled WGS sequence"/>
</dbReference>
<gene>
    <name evidence="2" type="ORF">RCL2_001339300</name>
    <name evidence="1" type="ORF">RclHR1_00380008</name>
</gene>
<dbReference type="PANTHER" id="PTHR36172">
    <property type="match status" value="1"/>
</dbReference>
<dbReference type="EMBL" id="BEXD01003112">
    <property type="protein sequence ID" value="GBC00240.1"/>
    <property type="molecule type" value="Genomic_DNA"/>
</dbReference>
<dbReference type="OrthoDB" id="2420146at2759"/>
<accession>A0A2Z6RTA7</accession>
<evidence type="ECO:0000313" key="2">
    <source>
        <dbReference type="EMBL" id="GES86335.1"/>
    </source>
</evidence>
<reference evidence="1 3" key="1">
    <citation type="submission" date="2017-11" db="EMBL/GenBank/DDBJ databases">
        <title>The genome of Rhizophagus clarus HR1 reveals common genetic basis of auxotrophy among arbuscular mycorrhizal fungi.</title>
        <authorList>
            <person name="Kobayashi Y."/>
        </authorList>
    </citation>
    <scope>NUCLEOTIDE SEQUENCE [LARGE SCALE GENOMIC DNA]</scope>
    <source>
        <strain evidence="1 3">HR1</strain>
    </source>
</reference>
<keyword evidence="3" id="KW-1185">Reference proteome</keyword>
<evidence type="ECO:0000313" key="1">
    <source>
        <dbReference type="EMBL" id="GBC00240.1"/>
    </source>
</evidence>
<dbReference type="Proteomes" id="UP000615446">
    <property type="component" value="Unassembled WGS sequence"/>
</dbReference>
<dbReference type="InterPro" id="IPR051491">
    <property type="entry name" value="Recombinase/Transposase-rel"/>
</dbReference>
<evidence type="ECO:0000313" key="3">
    <source>
        <dbReference type="Proteomes" id="UP000247702"/>
    </source>
</evidence>
<sequence>MNRLGHFYLYVPISLNIIDNQNNVCGKVISLDPGVRTFMTGYDPDGQIIEWGNGDIDKVFKLSKKYDKLQSNEDLALGRTNKRKGYLLKKMMLRIIPC</sequence>